<dbReference type="PROSITE" id="PS51318">
    <property type="entry name" value="TAT"/>
    <property type="match status" value="1"/>
</dbReference>
<dbReference type="InterPro" id="IPR012334">
    <property type="entry name" value="Pectin_lyas_fold"/>
</dbReference>
<accession>A0A238Z7R7</accession>
<feature type="chain" id="PRO_5013189840" evidence="1">
    <location>
        <begin position="31"/>
        <end position="426"/>
    </location>
</feature>
<dbReference type="Gene3D" id="2.160.20.10">
    <property type="entry name" value="Single-stranded right-handed beta-helix, Pectin lyase-like"/>
    <property type="match status" value="1"/>
</dbReference>
<evidence type="ECO:0000313" key="2">
    <source>
        <dbReference type="EMBL" id="SNR78981.1"/>
    </source>
</evidence>
<evidence type="ECO:0000256" key="1">
    <source>
        <dbReference type="SAM" id="SignalP"/>
    </source>
</evidence>
<dbReference type="Proteomes" id="UP000198415">
    <property type="component" value="Unassembled WGS sequence"/>
</dbReference>
<sequence>MVSLSRRAVLRAGIAGGAAALGLAPSAASAAVADINPVATGEEPAVINLRKALNNAARGEGPVRDGRVVVTAPAGTHVLTRPLVIGGSTHLDASAATFYANFETQELVLEAGDLDTLTTHDPKWDLSKSDYRTRAVKSGLRATMLINHVESGTGGYNAQGNILISGGAWDPSWYYVKKYHNSTVPSEIDAFLRATPAPAMNVITIEHTTGVTIEDVVVRNVKWWHAVELNAVQNAVVRNCEFRGWIEDPTKPLWHGEAVQLDLAGSGNTWGGLRDNTPCKGVRVQNNYCGLSGSRPGWGRFIGSHTAKAGFVHSDVKIEFNTVERTKWDAIAPTNTQKVLVANNVVTDCAGGVYVKASPENPITTVDVVDNTVSIIAGSGRPALGIAADAPSWVADAEAHGNKVPENGPFWYGGNVQARNTLQGRR</sequence>
<dbReference type="InterPro" id="IPR011050">
    <property type="entry name" value="Pectin_lyase_fold/virulence"/>
</dbReference>
<dbReference type="InterPro" id="IPR006626">
    <property type="entry name" value="PbH1"/>
</dbReference>
<keyword evidence="3" id="KW-1185">Reference proteome</keyword>
<dbReference type="EMBL" id="FZNR01000005">
    <property type="protein sequence ID" value="SNR78981.1"/>
    <property type="molecule type" value="Genomic_DNA"/>
</dbReference>
<organism evidence="2 3">
    <name type="scientific">Actinoplanes regularis</name>
    <dbReference type="NCBI Taxonomy" id="52697"/>
    <lineage>
        <taxon>Bacteria</taxon>
        <taxon>Bacillati</taxon>
        <taxon>Actinomycetota</taxon>
        <taxon>Actinomycetes</taxon>
        <taxon>Micromonosporales</taxon>
        <taxon>Micromonosporaceae</taxon>
        <taxon>Actinoplanes</taxon>
    </lineage>
</organism>
<name>A0A238Z7R7_9ACTN</name>
<evidence type="ECO:0000313" key="3">
    <source>
        <dbReference type="Proteomes" id="UP000198415"/>
    </source>
</evidence>
<protein>
    <submittedName>
        <fullName evidence="2">Right handed beta helix region</fullName>
    </submittedName>
</protein>
<dbReference type="AlphaFoldDB" id="A0A238Z7R7"/>
<reference evidence="2 3" key="1">
    <citation type="submission" date="2017-06" db="EMBL/GenBank/DDBJ databases">
        <authorList>
            <person name="Kim H.J."/>
            <person name="Triplett B.A."/>
        </authorList>
    </citation>
    <scope>NUCLEOTIDE SEQUENCE [LARGE SCALE GENOMIC DNA]</scope>
    <source>
        <strain evidence="2 3">DSM 43151</strain>
    </source>
</reference>
<gene>
    <name evidence="2" type="ORF">SAMN06264365_105480</name>
</gene>
<proteinExistence type="predicted"/>
<keyword evidence="1" id="KW-0732">Signal</keyword>
<dbReference type="InterPro" id="IPR006311">
    <property type="entry name" value="TAT_signal"/>
</dbReference>
<feature type="signal peptide" evidence="1">
    <location>
        <begin position="1"/>
        <end position="30"/>
    </location>
</feature>
<dbReference type="SMART" id="SM00710">
    <property type="entry name" value="PbH1"/>
    <property type="match status" value="4"/>
</dbReference>
<dbReference type="SUPFAM" id="SSF51126">
    <property type="entry name" value="Pectin lyase-like"/>
    <property type="match status" value="1"/>
</dbReference>
<dbReference type="RefSeq" id="WP_179277152.1">
    <property type="nucleotide sequence ID" value="NZ_BOMU01000035.1"/>
</dbReference>